<name>A0A9W9H109_9EURO</name>
<reference evidence="1" key="1">
    <citation type="submission" date="2022-11" db="EMBL/GenBank/DDBJ databases">
        <authorList>
            <person name="Petersen C."/>
        </authorList>
    </citation>
    <scope>NUCLEOTIDE SEQUENCE</scope>
    <source>
        <strain evidence="1">IBT 22155</strain>
    </source>
</reference>
<proteinExistence type="predicted"/>
<keyword evidence="2" id="KW-1185">Reference proteome</keyword>
<dbReference type="Proteomes" id="UP001149079">
    <property type="component" value="Unassembled WGS sequence"/>
</dbReference>
<dbReference type="RefSeq" id="XP_056522611.1">
    <property type="nucleotide sequence ID" value="XM_056665661.1"/>
</dbReference>
<evidence type="ECO:0000313" key="1">
    <source>
        <dbReference type="EMBL" id="KAJ5135639.1"/>
    </source>
</evidence>
<protein>
    <submittedName>
        <fullName evidence="1">Uncharacterized protein</fullName>
    </submittedName>
</protein>
<gene>
    <name evidence="1" type="ORF">N7515_004917</name>
</gene>
<dbReference type="EMBL" id="JAPQKL010000004">
    <property type="protein sequence ID" value="KAJ5135639.1"/>
    <property type="molecule type" value="Genomic_DNA"/>
</dbReference>
<dbReference type="AlphaFoldDB" id="A0A9W9H109"/>
<reference evidence="1" key="2">
    <citation type="journal article" date="2023" name="IMA Fungus">
        <title>Comparative genomic study of the Penicillium genus elucidates a diverse pangenome and 15 lateral gene transfer events.</title>
        <authorList>
            <person name="Petersen C."/>
            <person name="Sorensen T."/>
            <person name="Nielsen M.R."/>
            <person name="Sondergaard T.E."/>
            <person name="Sorensen J.L."/>
            <person name="Fitzpatrick D.A."/>
            <person name="Frisvad J.C."/>
            <person name="Nielsen K.L."/>
        </authorList>
    </citation>
    <scope>NUCLEOTIDE SEQUENCE</scope>
    <source>
        <strain evidence="1">IBT 22155</strain>
    </source>
</reference>
<accession>A0A9W9H109</accession>
<dbReference type="GeneID" id="81404831"/>
<organism evidence="1 2">
    <name type="scientific">Penicillium bovifimosum</name>
    <dbReference type="NCBI Taxonomy" id="126998"/>
    <lineage>
        <taxon>Eukaryota</taxon>
        <taxon>Fungi</taxon>
        <taxon>Dikarya</taxon>
        <taxon>Ascomycota</taxon>
        <taxon>Pezizomycotina</taxon>
        <taxon>Eurotiomycetes</taxon>
        <taxon>Eurotiomycetidae</taxon>
        <taxon>Eurotiales</taxon>
        <taxon>Aspergillaceae</taxon>
        <taxon>Penicillium</taxon>
    </lineage>
</organism>
<sequence>MAHHARLYLPLIWQRVPLLQRLAASRYLDEPSVPVDDSPNLIQVQSAMSCQGSSIAMADKMPAKAFGPAAMGLN</sequence>
<evidence type="ECO:0000313" key="2">
    <source>
        <dbReference type="Proteomes" id="UP001149079"/>
    </source>
</evidence>
<comment type="caution">
    <text evidence="1">The sequence shown here is derived from an EMBL/GenBank/DDBJ whole genome shotgun (WGS) entry which is preliminary data.</text>
</comment>